<gene>
    <name evidence="1" type="ordered locus">Dfer_1869</name>
</gene>
<dbReference type="AlphaFoldDB" id="C6VUW8"/>
<proteinExistence type="predicted"/>
<dbReference type="RefSeq" id="WP_015811359.1">
    <property type="nucleotide sequence ID" value="NC_013037.1"/>
</dbReference>
<protein>
    <recommendedName>
        <fullName evidence="3">Lipoprotein</fullName>
    </recommendedName>
</protein>
<keyword evidence="2" id="KW-1185">Reference proteome</keyword>
<dbReference type="Proteomes" id="UP000002011">
    <property type="component" value="Chromosome"/>
</dbReference>
<name>C6VUW8_DYAFD</name>
<dbReference type="STRING" id="471854.Dfer_1869"/>
<evidence type="ECO:0000313" key="1">
    <source>
        <dbReference type="EMBL" id="ACT93105.1"/>
    </source>
</evidence>
<reference evidence="1 2" key="1">
    <citation type="journal article" date="2009" name="Stand. Genomic Sci.">
        <title>Complete genome sequence of Dyadobacter fermentans type strain (NS114).</title>
        <authorList>
            <person name="Lang E."/>
            <person name="Lapidus A."/>
            <person name="Chertkov O."/>
            <person name="Brettin T."/>
            <person name="Detter J.C."/>
            <person name="Han C."/>
            <person name="Copeland A."/>
            <person name="Glavina Del Rio T."/>
            <person name="Nolan M."/>
            <person name="Chen F."/>
            <person name="Lucas S."/>
            <person name="Tice H."/>
            <person name="Cheng J.F."/>
            <person name="Land M."/>
            <person name="Hauser L."/>
            <person name="Chang Y.J."/>
            <person name="Jeffries C.D."/>
            <person name="Kopitz M."/>
            <person name="Bruce D."/>
            <person name="Goodwin L."/>
            <person name="Pitluck S."/>
            <person name="Ovchinnikova G."/>
            <person name="Pati A."/>
            <person name="Ivanova N."/>
            <person name="Mavrommatis K."/>
            <person name="Chen A."/>
            <person name="Palaniappan K."/>
            <person name="Chain P."/>
            <person name="Bristow J."/>
            <person name="Eisen J.A."/>
            <person name="Markowitz V."/>
            <person name="Hugenholtz P."/>
            <person name="Goker M."/>
            <person name="Rohde M."/>
            <person name="Kyrpides N.C."/>
            <person name="Klenk H.P."/>
        </authorList>
    </citation>
    <scope>NUCLEOTIDE SEQUENCE [LARGE SCALE GENOMIC DNA]</scope>
    <source>
        <strain evidence="2">ATCC 700827 / DSM 18053 / CIP 107007 / KCTC 52180 / NS114</strain>
    </source>
</reference>
<dbReference type="HOGENOM" id="CLU_1537661_0_0_10"/>
<dbReference type="KEGG" id="dfe:Dfer_1869"/>
<sequence length="174" mass="18666">MKFKTTFLSAGLLIGLIACQQSQESSDSPEKATLTLTFNGKTKTYRDASISEGKLGSIVSIGITAGSTGDDYLSLTAFGDQAGTYPYKQDIGNYTQVSQVEYKIDGTVFNNYFTQICPDKSGYSSSKGEIKITEYTPGKRAKGTFSGALFDANNPEECNPDSAAFSGEFDITVN</sequence>
<dbReference type="OrthoDB" id="770607at2"/>
<organism evidence="1 2">
    <name type="scientific">Dyadobacter fermentans (strain ATCC 700827 / DSM 18053 / CIP 107007 / KCTC 52180 / NS114)</name>
    <dbReference type="NCBI Taxonomy" id="471854"/>
    <lineage>
        <taxon>Bacteria</taxon>
        <taxon>Pseudomonadati</taxon>
        <taxon>Bacteroidota</taxon>
        <taxon>Cytophagia</taxon>
        <taxon>Cytophagales</taxon>
        <taxon>Spirosomataceae</taxon>
        <taxon>Dyadobacter</taxon>
    </lineage>
</organism>
<evidence type="ECO:0000313" key="2">
    <source>
        <dbReference type="Proteomes" id="UP000002011"/>
    </source>
</evidence>
<accession>C6VUW8</accession>
<evidence type="ECO:0008006" key="3">
    <source>
        <dbReference type="Google" id="ProtNLM"/>
    </source>
</evidence>
<dbReference type="EMBL" id="CP001619">
    <property type="protein sequence ID" value="ACT93105.1"/>
    <property type="molecule type" value="Genomic_DNA"/>
</dbReference>
<dbReference type="PROSITE" id="PS51257">
    <property type="entry name" value="PROKAR_LIPOPROTEIN"/>
    <property type="match status" value="1"/>
</dbReference>